<dbReference type="EMBL" id="KE524775">
    <property type="protein sequence ID" value="KFB36286.1"/>
    <property type="molecule type" value="Genomic_DNA"/>
</dbReference>
<sequence length="215" mass="23465">MHFITSPHTRQLHRPKTDRTWDLAGSAATLPNIQNYSASAGKNSTSLGVFRARTRGNDAEQNENIRNSVESGWRRVESATTTANSLQPSNSEFNPISPPRASGGELVRNPCCDAPDDDPHPSPEGCLVLQWPTAPVEASHTNMGPREIDDLVKEIGPTSGGAGYGHLLPELSCLDTNGNRLQHHERFGGWRAAFFHMCVPGVYRIPPGVRPSHPF</sequence>
<evidence type="ECO:0000313" key="2">
    <source>
        <dbReference type="EMBL" id="KFB36286.1"/>
    </source>
</evidence>
<accession>A0A084VE92</accession>
<dbReference type="Proteomes" id="UP000030765">
    <property type="component" value="Unassembled WGS sequence"/>
</dbReference>
<dbReference type="EMBL" id="ATLV01012258">
    <property type="status" value="NOT_ANNOTATED_CDS"/>
    <property type="molecule type" value="Genomic_DNA"/>
</dbReference>
<protein>
    <submittedName>
        <fullName evidence="2 3">Adenine phosphoribosyltransferase</fullName>
    </submittedName>
</protein>
<dbReference type="GO" id="GO:0016757">
    <property type="term" value="F:glycosyltransferase activity"/>
    <property type="evidence" value="ECO:0007669"/>
    <property type="project" value="UniProtKB-KW"/>
</dbReference>
<evidence type="ECO:0000313" key="3">
    <source>
        <dbReference type="EnsemblMetazoa" id="ASIC003406-PA"/>
    </source>
</evidence>
<organism evidence="2">
    <name type="scientific">Anopheles sinensis</name>
    <name type="common">Mosquito</name>
    <dbReference type="NCBI Taxonomy" id="74873"/>
    <lineage>
        <taxon>Eukaryota</taxon>
        <taxon>Metazoa</taxon>
        <taxon>Ecdysozoa</taxon>
        <taxon>Arthropoda</taxon>
        <taxon>Hexapoda</taxon>
        <taxon>Insecta</taxon>
        <taxon>Pterygota</taxon>
        <taxon>Neoptera</taxon>
        <taxon>Endopterygota</taxon>
        <taxon>Diptera</taxon>
        <taxon>Nematocera</taxon>
        <taxon>Culicoidea</taxon>
        <taxon>Culicidae</taxon>
        <taxon>Anophelinae</taxon>
        <taxon>Anopheles</taxon>
    </lineage>
</organism>
<name>A0A084VE92_ANOSI</name>
<reference evidence="3" key="2">
    <citation type="submission" date="2020-05" db="UniProtKB">
        <authorList>
            <consortium name="EnsemblMetazoa"/>
        </authorList>
    </citation>
    <scope>IDENTIFICATION</scope>
</reference>
<keyword evidence="2" id="KW-0808">Transferase</keyword>
<dbReference type="VEuPathDB" id="VectorBase:ASIC003406"/>
<feature type="compositionally biased region" description="Polar residues" evidence="1">
    <location>
        <begin position="78"/>
        <end position="94"/>
    </location>
</feature>
<evidence type="ECO:0000256" key="1">
    <source>
        <dbReference type="SAM" id="MobiDB-lite"/>
    </source>
</evidence>
<proteinExistence type="predicted"/>
<keyword evidence="2" id="KW-0328">Glycosyltransferase</keyword>
<keyword evidence="4" id="KW-1185">Reference proteome</keyword>
<gene>
    <name evidence="2" type="ORF">ZHAS_00003406</name>
</gene>
<reference evidence="2 4" key="1">
    <citation type="journal article" date="2014" name="BMC Genomics">
        <title>Genome sequence of Anopheles sinensis provides insight into genetics basis of mosquito competence for malaria parasites.</title>
        <authorList>
            <person name="Zhou D."/>
            <person name="Zhang D."/>
            <person name="Ding G."/>
            <person name="Shi L."/>
            <person name="Hou Q."/>
            <person name="Ye Y."/>
            <person name="Xu Y."/>
            <person name="Zhou H."/>
            <person name="Xiong C."/>
            <person name="Li S."/>
            <person name="Yu J."/>
            <person name="Hong S."/>
            <person name="Yu X."/>
            <person name="Zou P."/>
            <person name="Chen C."/>
            <person name="Chang X."/>
            <person name="Wang W."/>
            <person name="Lv Y."/>
            <person name="Sun Y."/>
            <person name="Ma L."/>
            <person name="Shen B."/>
            <person name="Zhu C."/>
        </authorList>
    </citation>
    <scope>NUCLEOTIDE SEQUENCE [LARGE SCALE GENOMIC DNA]</scope>
</reference>
<evidence type="ECO:0000313" key="4">
    <source>
        <dbReference type="Proteomes" id="UP000030765"/>
    </source>
</evidence>
<dbReference type="AlphaFoldDB" id="A0A084VE92"/>
<dbReference type="EnsemblMetazoa" id="ASIC003406-RA">
    <property type="protein sequence ID" value="ASIC003406-PA"/>
    <property type="gene ID" value="ASIC003406"/>
</dbReference>
<feature type="region of interest" description="Disordered" evidence="1">
    <location>
        <begin position="72"/>
        <end position="124"/>
    </location>
</feature>